<keyword evidence="12" id="KW-0032">Aminotransferase</keyword>
<evidence type="ECO:0000256" key="8">
    <source>
        <dbReference type="ARBA" id="ARBA00022833"/>
    </source>
</evidence>
<evidence type="ECO:0000259" key="11">
    <source>
        <dbReference type="PROSITE" id="PS50802"/>
    </source>
</evidence>
<dbReference type="PANTHER" id="PTHR13312:SF0">
    <property type="entry name" value="UBIQUITIN THIOESTERASE OTU1"/>
    <property type="match status" value="1"/>
</dbReference>
<feature type="domain" description="OTU" evidence="11">
    <location>
        <begin position="132"/>
        <end position="250"/>
    </location>
</feature>
<evidence type="ECO:0000256" key="10">
    <source>
        <dbReference type="SAM" id="MobiDB-lite"/>
    </source>
</evidence>
<evidence type="ECO:0000256" key="4">
    <source>
        <dbReference type="ARBA" id="ARBA00022771"/>
    </source>
</evidence>
<keyword evidence="7 9" id="KW-0788">Thiol protease</keyword>
<accession>A0AAD5XN89</accession>
<dbReference type="GO" id="GO:0030968">
    <property type="term" value="P:endoplasmic reticulum unfolded protein response"/>
    <property type="evidence" value="ECO:0007669"/>
    <property type="project" value="TreeGrafter"/>
</dbReference>
<dbReference type="InterPro" id="IPR057766">
    <property type="entry name" value="Znf-C2H2_OTU1-like_C"/>
</dbReference>
<dbReference type="Proteomes" id="UP001212152">
    <property type="component" value="Unassembled WGS sequence"/>
</dbReference>
<proteinExistence type="predicted"/>
<keyword evidence="6 9" id="KW-0378">Hydrolase</keyword>
<dbReference type="Pfam" id="PF24560">
    <property type="entry name" value="zf-C2H2_OTU1_C"/>
    <property type="match status" value="1"/>
</dbReference>
<dbReference type="GO" id="GO:0005829">
    <property type="term" value="C:cytosol"/>
    <property type="evidence" value="ECO:0007669"/>
    <property type="project" value="TreeGrafter"/>
</dbReference>
<dbReference type="GO" id="GO:0008483">
    <property type="term" value="F:transaminase activity"/>
    <property type="evidence" value="ECO:0007669"/>
    <property type="project" value="UniProtKB-KW"/>
</dbReference>
<dbReference type="EMBL" id="JADGJQ010000070">
    <property type="protein sequence ID" value="KAJ3173441.1"/>
    <property type="molecule type" value="Genomic_DNA"/>
</dbReference>
<evidence type="ECO:0000256" key="6">
    <source>
        <dbReference type="ARBA" id="ARBA00022801"/>
    </source>
</evidence>
<organism evidence="12 13">
    <name type="scientific">Geranomyces variabilis</name>
    <dbReference type="NCBI Taxonomy" id="109894"/>
    <lineage>
        <taxon>Eukaryota</taxon>
        <taxon>Fungi</taxon>
        <taxon>Fungi incertae sedis</taxon>
        <taxon>Chytridiomycota</taxon>
        <taxon>Chytridiomycota incertae sedis</taxon>
        <taxon>Chytridiomycetes</taxon>
        <taxon>Spizellomycetales</taxon>
        <taxon>Powellomycetaceae</taxon>
        <taxon>Geranomyces</taxon>
    </lineage>
</organism>
<evidence type="ECO:0000256" key="3">
    <source>
        <dbReference type="ARBA" id="ARBA00022723"/>
    </source>
</evidence>
<dbReference type="GO" id="GO:0016579">
    <property type="term" value="P:protein deubiquitination"/>
    <property type="evidence" value="ECO:0007669"/>
    <property type="project" value="TreeGrafter"/>
</dbReference>
<dbReference type="PROSITE" id="PS00028">
    <property type="entry name" value="ZINC_FINGER_C2H2_1"/>
    <property type="match status" value="1"/>
</dbReference>
<sequence length="327" mass="34468">MRLRCRSPKGQHTLGSALLPASPLTLLLAEIQDATGIPPHLQSLRVGFPPKPIAETLSQDTNLRDAGISDGDTLVVEEASGAKVNDSGLRGLVAAATSTPPSKPPSSSSSASAAAAAAPGSEAGVPVAGGTLLVRQMPDDNSCLFRSIAYVLDREAAPSKLRKNAIRAAPQTYSEAVLGRSPKTYCDWIMKDGSWGGGIELAIFAEHYGFEIDSIDVSSLRVDRFGEGGNHSSRVFIFYTGIHYDAVALTPTPSAPAAFDQTTFDVLVDKNVADAAEQLAQAWNRAKKFTDLARFALRCGDCGQGLKGQNEAQAHAMSTGHSKFTEV</sequence>
<keyword evidence="5 9" id="KW-0833">Ubl conjugation pathway</keyword>
<keyword evidence="4" id="KW-0863">Zinc-finger</keyword>
<evidence type="ECO:0000313" key="12">
    <source>
        <dbReference type="EMBL" id="KAJ3173441.1"/>
    </source>
</evidence>
<evidence type="ECO:0000256" key="7">
    <source>
        <dbReference type="ARBA" id="ARBA00022807"/>
    </source>
</evidence>
<keyword evidence="9" id="KW-0963">Cytoplasm</keyword>
<keyword evidence="2" id="KW-0645">Protease</keyword>
<protein>
    <recommendedName>
        <fullName evidence="9">Ubiquitin thioesterase OTU</fullName>
        <ecNumber evidence="9">3.4.19.12</ecNumber>
    </recommendedName>
</protein>
<dbReference type="GO" id="GO:0004843">
    <property type="term" value="F:cysteine-type deubiquitinase activity"/>
    <property type="evidence" value="ECO:0007669"/>
    <property type="project" value="UniProtKB-UniRule"/>
</dbReference>
<dbReference type="Gene3D" id="3.90.70.80">
    <property type="match status" value="1"/>
</dbReference>
<dbReference type="PROSITE" id="PS50802">
    <property type="entry name" value="OTU"/>
    <property type="match status" value="1"/>
</dbReference>
<dbReference type="PANTHER" id="PTHR13312">
    <property type="entry name" value="HIV-INDUCED PROTEIN-7-LIKE PROTEASE"/>
    <property type="match status" value="1"/>
</dbReference>
<dbReference type="InterPro" id="IPR038765">
    <property type="entry name" value="Papain-like_cys_pep_sf"/>
</dbReference>
<evidence type="ECO:0000256" key="1">
    <source>
        <dbReference type="ARBA" id="ARBA00000707"/>
    </source>
</evidence>
<dbReference type="InterPro" id="IPR048857">
    <property type="entry name" value="OTU1_Ubl"/>
</dbReference>
<evidence type="ECO:0000256" key="5">
    <source>
        <dbReference type="ARBA" id="ARBA00022786"/>
    </source>
</evidence>
<keyword evidence="3" id="KW-0479">Metal-binding</keyword>
<dbReference type="GO" id="GO:0005634">
    <property type="term" value="C:nucleus"/>
    <property type="evidence" value="ECO:0007669"/>
    <property type="project" value="TreeGrafter"/>
</dbReference>
<keyword evidence="8" id="KW-0862">Zinc</keyword>
<dbReference type="SUPFAM" id="SSF54001">
    <property type="entry name" value="Cysteine proteinases"/>
    <property type="match status" value="1"/>
</dbReference>
<dbReference type="Pfam" id="PF21403">
    <property type="entry name" value="OTU1_UBXL"/>
    <property type="match status" value="1"/>
</dbReference>
<dbReference type="AlphaFoldDB" id="A0AAD5XN89"/>
<feature type="region of interest" description="Disordered" evidence="10">
    <location>
        <begin position="95"/>
        <end position="115"/>
    </location>
</feature>
<dbReference type="InterPro" id="IPR003323">
    <property type="entry name" value="OTU_dom"/>
</dbReference>
<evidence type="ECO:0000256" key="9">
    <source>
        <dbReference type="RuleBase" id="RU367104"/>
    </source>
</evidence>
<dbReference type="Gene3D" id="3.10.20.90">
    <property type="entry name" value="Phosphatidylinositol 3-kinase Catalytic Subunit, Chain A, domain 1"/>
    <property type="match status" value="1"/>
</dbReference>
<keyword evidence="12" id="KW-0808">Transferase</keyword>
<dbReference type="CDD" id="cd22745">
    <property type="entry name" value="OTU_OTU1"/>
    <property type="match status" value="1"/>
</dbReference>
<dbReference type="GO" id="GO:0008270">
    <property type="term" value="F:zinc ion binding"/>
    <property type="evidence" value="ECO:0007669"/>
    <property type="project" value="UniProtKB-KW"/>
</dbReference>
<dbReference type="EC" id="3.4.19.12" evidence="9"/>
<dbReference type="CDD" id="cd17059">
    <property type="entry name" value="Ubl_OTU1"/>
    <property type="match status" value="1"/>
</dbReference>
<comment type="subcellular location">
    <subcellularLocation>
        <location evidence="9">Cytoplasm</location>
    </subcellularLocation>
</comment>
<comment type="function">
    <text evidence="9">Hydrolase that can remove conjugated ubiquitin from proteins and may therefore play an important regulatory role at the level of protein turnover by preventing degradation.</text>
</comment>
<dbReference type="InterPro" id="IPR013087">
    <property type="entry name" value="Znf_C2H2_type"/>
</dbReference>
<gene>
    <name evidence="12" type="primary">YOD1</name>
    <name evidence="12" type="ORF">HDU87_007602</name>
</gene>
<comment type="caution">
    <text evidence="12">The sequence shown here is derived from an EMBL/GenBank/DDBJ whole genome shotgun (WGS) entry which is preliminary data.</text>
</comment>
<dbReference type="GO" id="GO:0036503">
    <property type="term" value="P:ERAD pathway"/>
    <property type="evidence" value="ECO:0007669"/>
    <property type="project" value="TreeGrafter"/>
</dbReference>
<evidence type="ECO:0000256" key="2">
    <source>
        <dbReference type="ARBA" id="ARBA00022670"/>
    </source>
</evidence>
<evidence type="ECO:0000313" key="13">
    <source>
        <dbReference type="Proteomes" id="UP001212152"/>
    </source>
</evidence>
<name>A0AAD5XN89_9FUNG</name>
<comment type="catalytic activity">
    <reaction evidence="1 9">
        <text>Thiol-dependent hydrolysis of ester, thioester, amide, peptide and isopeptide bonds formed by the C-terminal Gly of ubiquitin (a 76-residue protein attached to proteins as an intracellular targeting signal).</text>
        <dbReference type="EC" id="3.4.19.12"/>
    </reaction>
</comment>
<keyword evidence="13" id="KW-1185">Reference proteome</keyword>
<reference evidence="12" key="1">
    <citation type="submission" date="2020-05" db="EMBL/GenBank/DDBJ databases">
        <title>Phylogenomic resolution of chytrid fungi.</title>
        <authorList>
            <person name="Stajich J.E."/>
            <person name="Amses K."/>
            <person name="Simmons R."/>
            <person name="Seto K."/>
            <person name="Myers J."/>
            <person name="Bonds A."/>
            <person name="Quandt C.A."/>
            <person name="Barry K."/>
            <person name="Liu P."/>
            <person name="Grigoriev I."/>
            <person name="Longcore J.E."/>
            <person name="James T.Y."/>
        </authorList>
    </citation>
    <scope>NUCLEOTIDE SEQUENCE</scope>
    <source>
        <strain evidence="12">JEL0379</strain>
    </source>
</reference>